<dbReference type="AlphaFoldDB" id="A0A9N8HV14"/>
<comment type="caution">
    <text evidence="2">The sequence shown here is derived from an EMBL/GenBank/DDBJ whole genome shotgun (WGS) entry which is preliminary data.</text>
</comment>
<keyword evidence="3" id="KW-1185">Reference proteome</keyword>
<feature type="coiled-coil region" evidence="1">
    <location>
        <begin position="35"/>
        <end position="69"/>
    </location>
</feature>
<protein>
    <submittedName>
        <fullName evidence="2">Uncharacterized protein</fullName>
    </submittedName>
</protein>
<keyword evidence="1" id="KW-0175">Coiled coil</keyword>
<evidence type="ECO:0000313" key="3">
    <source>
        <dbReference type="Proteomes" id="UP001153069"/>
    </source>
</evidence>
<organism evidence="2 3">
    <name type="scientific">Seminavis robusta</name>
    <dbReference type="NCBI Taxonomy" id="568900"/>
    <lineage>
        <taxon>Eukaryota</taxon>
        <taxon>Sar</taxon>
        <taxon>Stramenopiles</taxon>
        <taxon>Ochrophyta</taxon>
        <taxon>Bacillariophyta</taxon>
        <taxon>Bacillariophyceae</taxon>
        <taxon>Bacillariophycidae</taxon>
        <taxon>Naviculales</taxon>
        <taxon>Naviculaceae</taxon>
        <taxon>Seminavis</taxon>
    </lineage>
</organism>
<evidence type="ECO:0000313" key="2">
    <source>
        <dbReference type="EMBL" id="CAB9523753.1"/>
    </source>
</evidence>
<evidence type="ECO:0000256" key="1">
    <source>
        <dbReference type="SAM" id="Coils"/>
    </source>
</evidence>
<accession>A0A9N8HV14</accession>
<dbReference type="Proteomes" id="UP001153069">
    <property type="component" value="Unassembled WGS sequence"/>
</dbReference>
<proteinExistence type="predicted"/>
<sequence length="260" mass="29980">MNALGGFKHVKDCSIEVVPLCTVPLCHWPLNAALLTEAKETFKAAEEQLQKAKAARREAAAEMRRLEKDSEYGALSQEIRQSLDEEMANLFNIHRSSWHGGAMVGNYCRKMLHGADQVMDSIVELLQQIPQEKRARGCDDAEIQKYCNGFKRILQYMGILSHYSYQPYGTITDSEMASIRDVLVPRLVRLFRKMSKTLPPKIHMLAHLVEDLERFRGMKFHHESKIEVAHQIGKRIDYRFRSMAATKEKRMHAEMKFEAN</sequence>
<name>A0A9N8HV14_9STRA</name>
<reference evidence="2" key="1">
    <citation type="submission" date="2020-06" db="EMBL/GenBank/DDBJ databases">
        <authorList>
            <consortium name="Plant Systems Biology data submission"/>
        </authorList>
    </citation>
    <scope>NUCLEOTIDE SEQUENCE</scope>
    <source>
        <strain evidence="2">D6</strain>
    </source>
</reference>
<dbReference type="EMBL" id="CAICTM010001450">
    <property type="protein sequence ID" value="CAB9523753.1"/>
    <property type="molecule type" value="Genomic_DNA"/>
</dbReference>
<gene>
    <name evidence="2" type="ORF">SEMRO_1452_G273881.1</name>
</gene>